<name>A0ACC3DDH3_9PEZI</name>
<evidence type="ECO:0000313" key="1">
    <source>
        <dbReference type="EMBL" id="KAK3065456.1"/>
    </source>
</evidence>
<dbReference type="Proteomes" id="UP001186974">
    <property type="component" value="Unassembled WGS sequence"/>
</dbReference>
<dbReference type="EMBL" id="JAWDJW010006335">
    <property type="protein sequence ID" value="KAK3065456.1"/>
    <property type="molecule type" value="Genomic_DNA"/>
</dbReference>
<evidence type="ECO:0000313" key="2">
    <source>
        <dbReference type="Proteomes" id="UP001186974"/>
    </source>
</evidence>
<organism evidence="1 2">
    <name type="scientific">Coniosporium uncinatum</name>
    <dbReference type="NCBI Taxonomy" id="93489"/>
    <lineage>
        <taxon>Eukaryota</taxon>
        <taxon>Fungi</taxon>
        <taxon>Dikarya</taxon>
        <taxon>Ascomycota</taxon>
        <taxon>Pezizomycotina</taxon>
        <taxon>Dothideomycetes</taxon>
        <taxon>Dothideomycetes incertae sedis</taxon>
        <taxon>Coniosporium</taxon>
    </lineage>
</organism>
<keyword evidence="2" id="KW-1185">Reference proteome</keyword>
<sequence length="407" mass="46420">MADPSHDEVSVKQPESALTALPSPHTLADTTHAAIDDHSHGVEKTLDVKKEVQGPTAKPLIKVRPPKPNDRGDAKLEFIVYSQAVLDLCRKNIRSDIENILSCDNSAVTYIQAVVLFLTVRNPQQCHTAAHANVQSLLRVLPRNQLREFHWNSAGRFESSAFDLLLRKQTKLRHIDIPPFEIHQFEDDEVKHSETKRLSDLLERQPEASKAPQNIDCVCLAPDCLDCLETILKLLSSIKQLRTVAPNDTILDELFDCMKSLSTALMFQAITPVVLRLDSFEFTFMRSTYATILNFERVKMLEITSCTRIAKLLDLLSGRPRVIVFGESNYAQHERRRHHTRDQIYFPRTNGREQWYHKGEDHIMALQVTWSHLVNIIPVGLVDVALEDFEFWSAKEVACKTGWEVKV</sequence>
<comment type="caution">
    <text evidence="1">The sequence shown here is derived from an EMBL/GenBank/DDBJ whole genome shotgun (WGS) entry which is preliminary data.</text>
</comment>
<reference evidence="1" key="1">
    <citation type="submission" date="2024-09" db="EMBL/GenBank/DDBJ databases">
        <title>Black Yeasts Isolated from many extreme environments.</title>
        <authorList>
            <person name="Coleine C."/>
            <person name="Stajich J.E."/>
            <person name="Selbmann L."/>
        </authorList>
    </citation>
    <scope>NUCLEOTIDE SEQUENCE</scope>
    <source>
        <strain evidence="1">CCFEE 5737</strain>
    </source>
</reference>
<accession>A0ACC3DDH3</accession>
<proteinExistence type="predicted"/>
<gene>
    <name evidence="1" type="ORF">LTS18_006167</name>
</gene>
<protein>
    <submittedName>
        <fullName evidence="1">Uncharacterized protein</fullName>
    </submittedName>
</protein>